<dbReference type="AlphaFoldDB" id="A0A8D8UKE0"/>
<accession>A0A8D8UKE0</accession>
<organism evidence="1">
    <name type="scientific">Cacopsylla melanoneura</name>
    <dbReference type="NCBI Taxonomy" id="428564"/>
    <lineage>
        <taxon>Eukaryota</taxon>
        <taxon>Metazoa</taxon>
        <taxon>Ecdysozoa</taxon>
        <taxon>Arthropoda</taxon>
        <taxon>Hexapoda</taxon>
        <taxon>Insecta</taxon>
        <taxon>Pterygota</taxon>
        <taxon>Neoptera</taxon>
        <taxon>Paraneoptera</taxon>
        <taxon>Hemiptera</taxon>
        <taxon>Sternorrhyncha</taxon>
        <taxon>Psylloidea</taxon>
        <taxon>Psyllidae</taxon>
        <taxon>Psyllinae</taxon>
        <taxon>Cacopsylla</taxon>
    </lineage>
</organism>
<sequence>MSRLPCLISSLKVESHDMAQVTRPQGGENYSPYSSHSRCYPLNNLPTSSRNIGSVRASQLAQLELTLFSLKSLLLERKHTIKNSYHPQYPSGTPFPILFSTPSHSLPSKLSL</sequence>
<dbReference type="EMBL" id="HBUF01345296">
    <property type="protein sequence ID" value="CAG6708741.1"/>
    <property type="molecule type" value="Transcribed_RNA"/>
</dbReference>
<name>A0A8D8UKE0_9HEMI</name>
<protein>
    <submittedName>
        <fullName evidence="1">Uncharacterized protein</fullName>
    </submittedName>
</protein>
<proteinExistence type="predicted"/>
<evidence type="ECO:0000313" key="1">
    <source>
        <dbReference type="EMBL" id="CAG6708741.1"/>
    </source>
</evidence>
<reference evidence="1" key="1">
    <citation type="submission" date="2021-05" db="EMBL/GenBank/DDBJ databases">
        <authorList>
            <person name="Alioto T."/>
            <person name="Alioto T."/>
            <person name="Gomez Garrido J."/>
        </authorList>
    </citation>
    <scope>NUCLEOTIDE SEQUENCE</scope>
</reference>